<dbReference type="InterPro" id="IPR036682">
    <property type="entry name" value="OS_D_A10/PebIII_sf"/>
</dbReference>
<feature type="chain" id="PRO_5010723616" evidence="1">
    <location>
        <begin position="20"/>
        <end position="131"/>
    </location>
</feature>
<dbReference type="SUPFAM" id="SSF100910">
    <property type="entry name" value="Chemosensory protein Csp2"/>
    <property type="match status" value="1"/>
</dbReference>
<dbReference type="Gene3D" id="1.10.2080.10">
    <property type="entry name" value="Insect odorant-binding protein A10/Ejaculatory bulb-specific protein 3"/>
    <property type="match status" value="1"/>
</dbReference>
<gene>
    <name evidence="3" type="primary">LOC108734466</name>
</gene>
<evidence type="ECO:0000256" key="1">
    <source>
        <dbReference type="SAM" id="SignalP"/>
    </source>
</evidence>
<dbReference type="InParanoid" id="A0A1W4WC46"/>
<name>A0A1W4WC46_AGRPL</name>
<evidence type="ECO:0000313" key="2">
    <source>
        <dbReference type="Proteomes" id="UP000192223"/>
    </source>
</evidence>
<dbReference type="FunCoup" id="A0A1W4WC46">
    <property type="interactions" value="55"/>
</dbReference>
<dbReference type="AlphaFoldDB" id="A0A1W4WC46"/>
<dbReference type="GeneID" id="108734466"/>
<dbReference type="PANTHER" id="PTHR11257">
    <property type="entry name" value="CHEMOSENSORY PROTEIN-RELATED"/>
    <property type="match status" value="1"/>
</dbReference>
<keyword evidence="1" id="KW-0732">Signal</keyword>
<dbReference type="InterPro" id="IPR005055">
    <property type="entry name" value="A10/PebIII"/>
</dbReference>
<keyword evidence="2" id="KW-1185">Reference proteome</keyword>
<sequence length="131" mass="15038">MSKIATVCLLAVFVVVVSSVPQNGKYTIKYDNVDLDQILSNQRLLENYYNCLMDKGKCTPDGQELKKNLPDALNTKCSKCSEKQKEGTHKVVEYLIKNKNDWWKNLESKYDPSGNYRRDYGPELAQRGIKI</sequence>
<evidence type="ECO:0000313" key="3">
    <source>
        <dbReference type="RefSeq" id="XP_018321551.1"/>
    </source>
</evidence>
<dbReference type="Proteomes" id="UP000192223">
    <property type="component" value="Unplaced"/>
</dbReference>
<dbReference type="RefSeq" id="XP_018321551.1">
    <property type="nucleotide sequence ID" value="XM_018466049.2"/>
</dbReference>
<proteinExistence type="predicted"/>
<dbReference type="PANTHER" id="PTHR11257:SF12">
    <property type="entry name" value="EJACULATORY BULB-SPECIFIC PROTEIN 3-RELATED"/>
    <property type="match status" value="1"/>
</dbReference>
<feature type="signal peptide" evidence="1">
    <location>
        <begin position="1"/>
        <end position="19"/>
    </location>
</feature>
<dbReference type="KEGG" id="apln:108734466"/>
<accession>A0A1W4WC46</accession>
<dbReference type="Pfam" id="PF03392">
    <property type="entry name" value="OS-D"/>
    <property type="match status" value="1"/>
</dbReference>
<reference evidence="3" key="1">
    <citation type="submission" date="2025-08" db="UniProtKB">
        <authorList>
            <consortium name="RefSeq"/>
        </authorList>
    </citation>
    <scope>IDENTIFICATION</scope>
    <source>
        <tissue evidence="3">Entire body</tissue>
    </source>
</reference>
<dbReference type="OrthoDB" id="6344725at2759"/>
<protein>
    <submittedName>
        <fullName evidence="3">Ejaculatory bulb-specific protein 3</fullName>
    </submittedName>
</protein>
<organism evidence="2 3">
    <name type="scientific">Agrilus planipennis</name>
    <name type="common">Emerald ash borer</name>
    <name type="synonym">Agrilus marcopoli</name>
    <dbReference type="NCBI Taxonomy" id="224129"/>
    <lineage>
        <taxon>Eukaryota</taxon>
        <taxon>Metazoa</taxon>
        <taxon>Ecdysozoa</taxon>
        <taxon>Arthropoda</taxon>
        <taxon>Hexapoda</taxon>
        <taxon>Insecta</taxon>
        <taxon>Pterygota</taxon>
        <taxon>Neoptera</taxon>
        <taxon>Endopterygota</taxon>
        <taxon>Coleoptera</taxon>
        <taxon>Polyphaga</taxon>
        <taxon>Elateriformia</taxon>
        <taxon>Buprestoidea</taxon>
        <taxon>Buprestidae</taxon>
        <taxon>Agrilinae</taxon>
        <taxon>Agrilus</taxon>
    </lineage>
</organism>